<name>A0ABU5N2Q5_9MICO</name>
<accession>A0ABU5N2Q5</accession>
<proteinExistence type="predicted"/>
<feature type="domain" description="DUF2264" evidence="1">
    <location>
        <begin position="37"/>
        <end position="386"/>
    </location>
</feature>
<evidence type="ECO:0000313" key="3">
    <source>
        <dbReference type="Proteomes" id="UP001291912"/>
    </source>
</evidence>
<dbReference type="PANTHER" id="PTHR35339:SF4">
    <property type="entry name" value="LINALOOL DEHYDRATASE_ISOMERASE DOMAIN-CONTAINING PROTEIN"/>
    <property type="match status" value="1"/>
</dbReference>
<comment type="caution">
    <text evidence="2">The sequence shown here is derived from an EMBL/GenBank/DDBJ whole genome shotgun (WGS) entry which is preliminary data.</text>
</comment>
<protein>
    <submittedName>
        <fullName evidence="2">DUF2264 domain-containing protein</fullName>
    </submittedName>
</protein>
<organism evidence="2 3">
    <name type="scientific">Microbacterium aquimaris</name>
    <dbReference type="NCBI Taxonomy" id="459816"/>
    <lineage>
        <taxon>Bacteria</taxon>
        <taxon>Bacillati</taxon>
        <taxon>Actinomycetota</taxon>
        <taxon>Actinomycetes</taxon>
        <taxon>Micrococcales</taxon>
        <taxon>Microbacteriaceae</taxon>
        <taxon>Microbacterium</taxon>
    </lineage>
</organism>
<dbReference type="EMBL" id="JAWJYN010000001">
    <property type="protein sequence ID" value="MDZ8160352.1"/>
    <property type="molecule type" value="Genomic_DNA"/>
</dbReference>
<keyword evidence="3" id="KW-1185">Reference proteome</keyword>
<dbReference type="RefSeq" id="WP_206697121.1">
    <property type="nucleotide sequence ID" value="NZ_BAAAPT010000001.1"/>
</dbReference>
<evidence type="ECO:0000259" key="1">
    <source>
        <dbReference type="Pfam" id="PF10022"/>
    </source>
</evidence>
<evidence type="ECO:0000313" key="2">
    <source>
        <dbReference type="EMBL" id="MDZ8160352.1"/>
    </source>
</evidence>
<dbReference type="InterPro" id="IPR016624">
    <property type="entry name" value="UCP014753"/>
</dbReference>
<gene>
    <name evidence="2" type="ORF">R2Q92_00775</name>
</gene>
<dbReference type="InterPro" id="IPR049349">
    <property type="entry name" value="DUF2264_N"/>
</dbReference>
<dbReference type="PANTHER" id="PTHR35339">
    <property type="entry name" value="LINALOOL DEHYDRATASE_ISOMERASE DOMAIN-CONTAINING PROTEIN"/>
    <property type="match status" value="1"/>
</dbReference>
<dbReference type="Proteomes" id="UP001291912">
    <property type="component" value="Unassembled WGS sequence"/>
</dbReference>
<sequence length="663" mass="71189">MSTLVGSMPLLGARGLRLVSAPTPPEDRARSPYTGLTRDHWIAAARDLVTSAVRYRSSGGARLDLPGRPSRQGTAVDGLEGFARTFQLAGLLGVADDSAGTRVLLDGFLEGLMAGTDAWGSAEYWGPIGHVDGPGGQPQVEAAGIALSLHFSRTVTWDRLDPATQDSVAVWLAGILDKEPSPNNWYLFPLTVGSFLEAVGRGDDRTRAVIDRGLALIDTWYRGRGWYSDGDGEAFDHYVGWALHLYPMMHAHLRGDALLLGRLGERLEQFLASFSHMFDRTGAPLYMGRSMTYRTATGAALAVGALTGHTPLAPGQSRRLLSANLRHFLERDVRRDGILVPGWYGPHEPTVQRYSGPGSPYWASKGFLGLLAAADSPLWTAVEEPLPGDRDDRIEPIGPSGLLVQTTASDGIVRVHNHGSDNVRPFEADAGAPDPLYARYAYSTRTGPTALHNPSDNHIEITYRGLRSARRRIHRLGSGTDWMASWSAIRFPRFSPLPGSDEASHGPVPPAARIEAVTIVRGAVEVRVHRLRSAPPGCALRLSGWALAAERPEELVVRAEPGEIEVAGPDGLRSRLLGVVGWPDAETGVATWGTAFGPWASVPTLRSTTDHGLYVALASLSEAEPALCLRDAARIRVDGSQITVVWAEGGADSVVDLDALDGG</sequence>
<dbReference type="Pfam" id="PF10022">
    <property type="entry name" value="DUF2264"/>
    <property type="match status" value="1"/>
</dbReference>
<reference evidence="2 3" key="1">
    <citation type="submission" date="2023-10" db="EMBL/GenBank/DDBJ databases">
        <title>Microbacterium xanthum sp. nov., isolated from seaweed.</title>
        <authorList>
            <person name="Lee S.D."/>
        </authorList>
    </citation>
    <scope>NUCLEOTIDE SEQUENCE [LARGE SCALE GENOMIC DNA]</scope>
    <source>
        <strain evidence="2 3">KCTC 19124</strain>
    </source>
</reference>